<evidence type="ECO:0000313" key="20">
    <source>
        <dbReference type="Proteomes" id="UP001178508"/>
    </source>
</evidence>
<dbReference type="PANTHER" id="PTHR21393">
    <property type="entry name" value="MITOCHONDRIAL 28S RIBOSOMAL PROTEIN S27"/>
    <property type="match status" value="1"/>
</dbReference>
<dbReference type="FunFam" id="1.25.40.10:FF:000232">
    <property type="entry name" value="28S ribosomal protein S27, mitochondrial"/>
    <property type="match status" value="1"/>
</dbReference>
<dbReference type="GO" id="GO:0005743">
    <property type="term" value="C:mitochondrial inner membrane"/>
    <property type="evidence" value="ECO:0007669"/>
    <property type="project" value="UniProtKB-ARBA"/>
</dbReference>
<evidence type="ECO:0000256" key="18">
    <source>
        <dbReference type="SAM" id="MobiDB-lite"/>
    </source>
</evidence>
<keyword evidence="3" id="KW-0963">Cytoplasm</keyword>
<keyword evidence="6" id="KW-0677">Repeat</keyword>
<evidence type="ECO:0000256" key="4">
    <source>
        <dbReference type="ARBA" id="ARBA00022555"/>
    </source>
</evidence>
<dbReference type="GO" id="GO:0019843">
    <property type="term" value="F:rRNA binding"/>
    <property type="evidence" value="ECO:0007669"/>
    <property type="project" value="UniProtKB-KW"/>
</dbReference>
<reference evidence="19" key="1">
    <citation type="submission" date="2023-08" db="EMBL/GenBank/DDBJ databases">
        <authorList>
            <person name="Alioto T."/>
            <person name="Alioto T."/>
            <person name="Gomez Garrido J."/>
        </authorList>
    </citation>
    <scope>NUCLEOTIDE SEQUENCE</scope>
</reference>
<protein>
    <recommendedName>
        <fullName evidence="15">Small ribosomal subunit protein mS27</fullName>
    </recommendedName>
    <alternativeName>
        <fullName evidence="17">28S ribosomal protein S27, mitochondrial</fullName>
    </alternativeName>
    <alternativeName>
        <fullName evidence="16">Mitochondrial ribosomal protein S27</fullName>
    </alternativeName>
</protein>
<evidence type="ECO:0000256" key="7">
    <source>
        <dbReference type="ARBA" id="ARBA00022845"/>
    </source>
</evidence>
<evidence type="ECO:0000256" key="16">
    <source>
        <dbReference type="ARBA" id="ARBA00074987"/>
    </source>
</evidence>
<evidence type="ECO:0000256" key="10">
    <source>
        <dbReference type="ARBA" id="ARBA00022980"/>
    </source>
</evidence>
<evidence type="ECO:0000256" key="8">
    <source>
        <dbReference type="ARBA" id="ARBA00022884"/>
    </source>
</evidence>
<dbReference type="InterPro" id="IPR011990">
    <property type="entry name" value="TPR-like_helical_dom_sf"/>
</dbReference>
<keyword evidence="8" id="KW-0694">RNA-binding</keyword>
<keyword evidence="7" id="KW-0810">Translation regulation</keyword>
<evidence type="ECO:0000256" key="1">
    <source>
        <dbReference type="ARBA" id="ARBA00004173"/>
    </source>
</evidence>
<keyword evidence="9" id="KW-0809">Transit peptide</keyword>
<dbReference type="PANTHER" id="PTHR21393:SF0">
    <property type="entry name" value="SMALL RIBOSOMAL SUBUNIT PROTEIN MS27"/>
    <property type="match status" value="1"/>
</dbReference>
<comment type="subcellular location">
    <subcellularLocation>
        <location evidence="2">Cytoplasm</location>
    </subcellularLocation>
    <subcellularLocation>
        <location evidence="1">Mitochondrion</location>
    </subcellularLocation>
</comment>
<dbReference type="InterPro" id="IPR034913">
    <property type="entry name" value="mS27/PTCD2"/>
</dbReference>
<keyword evidence="5" id="KW-0699">rRNA-binding</keyword>
<dbReference type="GO" id="GO:0006417">
    <property type="term" value="P:regulation of translation"/>
    <property type="evidence" value="ECO:0007669"/>
    <property type="project" value="UniProtKB-KW"/>
</dbReference>
<evidence type="ECO:0000313" key="19">
    <source>
        <dbReference type="EMBL" id="CAJ1069054.1"/>
    </source>
</evidence>
<evidence type="ECO:0000256" key="6">
    <source>
        <dbReference type="ARBA" id="ARBA00022737"/>
    </source>
</evidence>
<evidence type="ECO:0000256" key="3">
    <source>
        <dbReference type="ARBA" id="ARBA00022490"/>
    </source>
</evidence>
<evidence type="ECO:0000256" key="17">
    <source>
        <dbReference type="ARBA" id="ARBA00075386"/>
    </source>
</evidence>
<dbReference type="Proteomes" id="UP001178508">
    <property type="component" value="Chromosome 12"/>
</dbReference>
<accession>A0AAV1G8S4</accession>
<evidence type="ECO:0000256" key="5">
    <source>
        <dbReference type="ARBA" id="ARBA00022730"/>
    </source>
</evidence>
<evidence type="ECO:0000256" key="11">
    <source>
        <dbReference type="ARBA" id="ARBA00023054"/>
    </source>
</evidence>
<gene>
    <name evidence="19" type="ORF">XNOV1_A021549</name>
</gene>
<evidence type="ECO:0000256" key="13">
    <source>
        <dbReference type="ARBA" id="ARBA00023274"/>
    </source>
</evidence>
<keyword evidence="4" id="KW-0820">tRNA-binding</keyword>
<name>A0AAV1G8S4_XYRNO</name>
<evidence type="ECO:0000256" key="14">
    <source>
        <dbReference type="ARBA" id="ARBA00061536"/>
    </source>
</evidence>
<feature type="compositionally biased region" description="Basic and acidic residues" evidence="18">
    <location>
        <begin position="379"/>
        <end position="407"/>
    </location>
</feature>
<evidence type="ECO:0000256" key="9">
    <source>
        <dbReference type="ARBA" id="ARBA00022946"/>
    </source>
</evidence>
<keyword evidence="20" id="KW-1185">Reference proteome</keyword>
<keyword evidence="13" id="KW-0687">Ribonucleoprotein</keyword>
<evidence type="ECO:0000256" key="12">
    <source>
        <dbReference type="ARBA" id="ARBA00023128"/>
    </source>
</evidence>
<sequence>MAASVWKRCVTAAVKVKHLSPSLLARRWLLSASYTDTKLWEARGRDPHNLALLATAMDQTYERNLPVSSLSVSRFVDNISSREEVEQTEYYLYKFRHSPNCWYLRDWTVHDWIRQCFKYGARDKALYTLKNKVQYGIFPDDFTFNLLIDSFIKDEDFKGACSVVEEVMLQEAFDLPSTQFLSLYALSSYLATKPQLTGSEERALGASLLLCGLKQDNTVGFSAQLLGNAFLGKLEMSQGIHAVFKGMPLFWGHGYVGRALAVMETVAAASGDVKLSKDTLDHVNDLLQELSSSSDTDSSGEESGSEEDKKVEEVDEDDQAEKDKLPQYVSRFKELRSELESQGKVDSASFQALATALAQQNLSAAEKLDLEQYEKRMQGWESEKKQLIQREKETRERVEEEKRERLAAKAAAEQG</sequence>
<keyword evidence="12" id="KW-0496">Mitochondrion</keyword>
<proteinExistence type="inferred from homology"/>
<organism evidence="19 20">
    <name type="scientific">Xyrichtys novacula</name>
    <name type="common">Pearly razorfish</name>
    <name type="synonym">Hemipteronotus novacula</name>
    <dbReference type="NCBI Taxonomy" id="13765"/>
    <lineage>
        <taxon>Eukaryota</taxon>
        <taxon>Metazoa</taxon>
        <taxon>Chordata</taxon>
        <taxon>Craniata</taxon>
        <taxon>Vertebrata</taxon>
        <taxon>Euteleostomi</taxon>
        <taxon>Actinopterygii</taxon>
        <taxon>Neopterygii</taxon>
        <taxon>Teleostei</taxon>
        <taxon>Neoteleostei</taxon>
        <taxon>Acanthomorphata</taxon>
        <taxon>Eupercaria</taxon>
        <taxon>Labriformes</taxon>
        <taxon>Labridae</taxon>
        <taxon>Xyrichtys</taxon>
    </lineage>
</organism>
<dbReference type="Pfam" id="PF10037">
    <property type="entry name" value="MRP-S27"/>
    <property type="match status" value="1"/>
</dbReference>
<dbReference type="AlphaFoldDB" id="A0AAV1G8S4"/>
<dbReference type="Gene3D" id="1.25.40.10">
    <property type="entry name" value="Tetratricopeptide repeat domain"/>
    <property type="match status" value="1"/>
</dbReference>
<dbReference type="InterPro" id="IPR019266">
    <property type="entry name" value="Ribosomal_mS27"/>
</dbReference>
<comment type="similarity">
    <text evidence="14">Belongs to the mitochondrion-specific ribosomal protein mS27 family.</text>
</comment>
<evidence type="ECO:0000256" key="15">
    <source>
        <dbReference type="ARBA" id="ARBA00069223"/>
    </source>
</evidence>
<dbReference type="GO" id="GO:0005763">
    <property type="term" value="C:mitochondrial small ribosomal subunit"/>
    <property type="evidence" value="ECO:0007669"/>
    <property type="project" value="UniProtKB-ARBA"/>
</dbReference>
<dbReference type="EMBL" id="OY660875">
    <property type="protein sequence ID" value="CAJ1069054.1"/>
    <property type="molecule type" value="Genomic_DNA"/>
</dbReference>
<keyword evidence="11" id="KW-0175">Coiled coil</keyword>
<evidence type="ECO:0000256" key="2">
    <source>
        <dbReference type="ARBA" id="ARBA00004496"/>
    </source>
</evidence>
<keyword evidence="10 19" id="KW-0689">Ribosomal protein</keyword>
<feature type="region of interest" description="Disordered" evidence="18">
    <location>
        <begin position="289"/>
        <end position="327"/>
    </location>
</feature>
<dbReference type="GO" id="GO:0000049">
    <property type="term" value="F:tRNA binding"/>
    <property type="evidence" value="ECO:0007669"/>
    <property type="project" value="UniProtKB-KW"/>
</dbReference>
<feature type="region of interest" description="Disordered" evidence="18">
    <location>
        <begin position="379"/>
        <end position="415"/>
    </location>
</feature>